<sequence length="276" mass="30845">MKFAVTVISPPGYIHSAAFFEIAESLHYGLSMLGHDSVLTSEGQLPGRQHIVLGANLLPNYALPLAPDAILYNLEQIQCGSSWISPALIEIYRRHTLWDYSCTNAAALASLGVRVSRILPIGYASELTRIERPNEPDIDVLFIGSMCPRRQHVIDLMRSRGLKVEVVFGVYGQQRDALVSRARLLINIHYYEAKVLEMVRISYLLANHCTVLSERSSDAAEDDALAQAIAFSDYDELPRRAQELIESPDELARLSRCGFELMRSRPVAEYLRAALS</sequence>
<accession>A0A6S7AV35</accession>
<name>A0A6S7AV35_9BURK</name>
<evidence type="ECO:0000313" key="1">
    <source>
        <dbReference type="EMBL" id="CAB3778722.1"/>
    </source>
</evidence>
<dbReference type="RefSeq" id="WP_175103120.1">
    <property type="nucleotide sequence ID" value="NZ_CADIKM010000002.1"/>
</dbReference>
<evidence type="ECO:0000313" key="2">
    <source>
        <dbReference type="Proteomes" id="UP000494115"/>
    </source>
</evidence>
<protein>
    <recommendedName>
        <fullName evidence="3">Glycosyl transferase family 1 domain-containing protein</fullName>
    </recommendedName>
</protein>
<dbReference type="Proteomes" id="UP000494115">
    <property type="component" value="Unassembled WGS sequence"/>
</dbReference>
<dbReference type="AlphaFoldDB" id="A0A6S7AV35"/>
<organism evidence="1 2">
    <name type="scientific">Pararobbsia alpina</name>
    <dbReference type="NCBI Taxonomy" id="621374"/>
    <lineage>
        <taxon>Bacteria</taxon>
        <taxon>Pseudomonadati</taxon>
        <taxon>Pseudomonadota</taxon>
        <taxon>Betaproteobacteria</taxon>
        <taxon>Burkholderiales</taxon>
        <taxon>Burkholderiaceae</taxon>
        <taxon>Pararobbsia</taxon>
    </lineage>
</organism>
<proteinExistence type="predicted"/>
<dbReference type="EMBL" id="CADIKM010000002">
    <property type="protein sequence ID" value="CAB3778722.1"/>
    <property type="molecule type" value="Genomic_DNA"/>
</dbReference>
<gene>
    <name evidence="1" type="ORF">LMG28138_00566</name>
</gene>
<evidence type="ECO:0008006" key="3">
    <source>
        <dbReference type="Google" id="ProtNLM"/>
    </source>
</evidence>
<reference evidence="1 2" key="1">
    <citation type="submission" date="2020-04" db="EMBL/GenBank/DDBJ databases">
        <authorList>
            <person name="De Canck E."/>
        </authorList>
    </citation>
    <scope>NUCLEOTIDE SEQUENCE [LARGE SCALE GENOMIC DNA]</scope>
    <source>
        <strain evidence="1 2">LMG 28138</strain>
    </source>
</reference>
<keyword evidence="2" id="KW-1185">Reference proteome</keyword>